<dbReference type="AlphaFoldDB" id="A0A9D1K748"/>
<evidence type="ECO:0000256" key="1">
    <source>
        <dbReference type="ARBA" id="ARBA00004651"/>
    </source>
</evidence>
<evidence type="ECO:0000256" key="5">
    <source>
        <dbReference type="ARBA" id="ARBA00022692"/>
    </source>
</evidence>
<feature type="transmembrane region" description="Helical" evidence="8">
    <location>
        <begin position="155"/>
        <end position="188"/>
    </location>
</feature>
<accession>A0A9D1K748</accession>
<evidence type="ECO:0000256" key="6">
    <source>
        <dbReference type="ARBA" id="ARBA00022989"/>
    </source>
</evidence>
<evidence type="ECO:0000256" key="8">
    <source>
        <dbReference type="SAM" id="Phobius"/>
    </source>
</evidence>
<dbReference type="PANTHER" id="PTHR21716:SF53">
    <property type="entry name" value="PERMEASE PERM-RELATED"/>
    <property type="match status" value="1"/>
</dbReference>
<protein>
    <submittedName>
        <fullName evidence="9">AI-2E family transporter</fullName>
    </submittedName>
</protein>
<dbReference type="PANTHER" id="PTHR21716">
    <property type="entry name" value="TRANSMEMBRANE PROTEIN"/>
    <property type="match status" value="1"/>
</dbReference>
<feature type="transmembrane region" description="Helical" evidence="8">
    <location>
        <begin position="9"/>
        <end position="26"/>
    </location>
</feature>
<keyword evidence="4" id="KW-1003">Cell membrane</keyword>
<name>A0A9D1K748_9FIRM</name>
<keyword evidence="7 8" id="KW-0472">Membrane</keyword>
<feature type="transmembrane region" description="Helical" evidence="8">
    <location>
        <begin position="32"/>
        <end position="57"/>
    </location>
</feature>
<comment type="similarity">
    <text evidence="2">Belongs to the autoinducer-2 exporter (AI-2E) (TC 2.A.86) family.</text>
</comment>
<organism evidence="9 10">
    <name type="scientific">Candidatus Alectryocaccomicrobium excrementavium</name>
    <dbReference type="NCBI Taxonomy" id="2840668"/>
    <lineage>
        <taxon>Bacteria</taxon>
        <taxon>Bacillati</taxon>
        <taxon>Bacillota</taxon>
        <taxon>Clostridia</taxon>
        <taxon>Candidatus Alectryocaccomicrobium</taxon>
    </lineage>
</organism>
<feature type="transmembrane region" description="Helical" evidence="8">
    <location>
        <begin position="228"/>
        <end position="250"/>
    </location>
</feature>
<dbReference type="Pfam" id="PF01594">
    <property type="entry name" value="AI-2E_transport"/>
    <property type="match status" value="1"/>
</dbReference>
<keyword evidence="6 8" id="KW-1133">Transmembrane helix</keyword>
<feature type="transmembrane region" description="Helical" evidence="8">
    <location>
        <begin position="323"/>
        <end position="356"/>
    </location>
</feature>
<feature type="transmembrane region" description="Helical" evidence="8">
    <location>
        <begin position="256"/>
        <end position="285"/>
    </location>
</feature>
<evidence type="ECO:0000256" key="2">
    <source>
        <dbReference type="ARBA" id="ARBA00009773"/>
    </source>
</evidence>
<reference evidence="9" key="2">
    <citation type="journal article" date="2021" name="PeerJ">
        <title>Extensive microbial diversity within the chicken gut microbiome revealed by metagenomics and culture.</title>
        <authorList>
            <person name="Gilroy R."/>
            <person name="Ravi A."/>
            <person name="Getino M."/>
            <person name="Pursley I."/>
            <person name="Horton D.L."/>
            <person name="Alikhan N.F."/>
            <person name="Baker D."/>
            <person name="Gharbi K."/>
            <person name="Hall N."/>
            <person name="Watson M."/>
            <person name="Adriaenssens E.M."/>
            <person name="Foster-Nyarko E."/>
            <person name="Jarju S."/>
            <person name="Secka A."/>
            <person name="Antonio M."/>
            <person name="Oren A."/>
            <person name="Chaudhuri R.R."/>
            <person name="La Ragione R."/>
            <person name="Hildebrand F."/>
            <person name="Pallen M.J."/>
        </authorList>
    </citation>
    <scope>NUCLEOTIDE SEQUENCE</scope>
    <source>
        <strain evidence="9">13766</strain>
    </source>
</reference>
<evidence type="ECO:0000256" key="7">
    <source>
        <dbReference type="ARBA" id="ARBA00023136"/>
    </source>
</evidence>
<reference evidence="9" key="1">
    <citation type="submission" date="2020-10" db="EMBL/GenBank/DDBJ databases">
        <authorList>
            <person name="Gilroy R."/>
        </authorList>
    </citation>
    <scope>NUCLEOTIDE SEQUENCE</scope>
    <source>
        <strain evidence="9">13766</strain>
    </source>
</reference>
<gene>
    <name evidence="9" type="ORF">IAA84_13550</name>
</gene>
<evidence type="ECO:0000256" key="3">
    <source>
        <dbReference type="ARBA" id="ARBA00022448"/>
    </source>
</evidence>
<keyword evidence="3" id="KW-0813">Transport</keyword>
<sequence>MKDFNTKWWLKLALVAFALFLAVHYWPSLEGFLGVLGAAFSPLVLGLCIAYPLNILMSFYERHFFPRSRNKALVRMRAGLCLMLAVVTLLAILALVFWLVLPQLGECFQMLLAEAPAAVEKVNAWLLERGLAVSDWIENIVAQQGYDLQTWLERIVTSAISFVAGAVASLVSSMTEIFLGIIFAMFTLMGKRRLGRQFSLLMERYLNERWLARVRTVLDTLNDCFHRYIVGQCTEAVLLGGLCALGMTLLRLPHALMIGALIAFTALIPVVGAFIGGAVGAFLLLMESPAQALIFLIFLIVLQQLEGNLIYPHVVGTSIQLPGIWVLAAVTVGGGVGGVVGMLAGVPCAACLYRLLKNDVYAHMQERKQGTETRDAAESQRQKA</sequence>
<dbReference type="EMBL" id="DVJN01000260">
    <property type="protein sequence ID" value="HIS94031.1"/>
    <property type="molecule type" value="Genomic_DNA"/>
</dbReference>
<comment type="caution">
    <text evidence="9">The sequence shown here is derived from an EMBL/GenBank/DDBJ whole genome shotgun (WGS) entry which is preliminary data.</text>
</comment>
<evidence type="ECO:0000313" key="10">
    <source>
        <dbReference type="Proteomes" id="UP000824140"/>
    </source>
</evidence>
<keyword evidence="5 8" id="KW-0812">Transmembrane</keyword>
<dbReference type="InterPro" id="IPR002549">
    <property type="entry name" value="AI-2E-like"/>
</dbReference>
<evidence type="ECO:0000313" key="9">
    <source>
        <dbReference type="EMBL" id="HIS94031.1"/>
    </source>
</evidence>
<evidence type="ECO:0000256" key="4">
    <source>
        <dbReference type="ARBA" id="ARBA00022475"/>
    </source>
</evidence>
<feature type="transmembrane region" description="Helical" evidence="8">
    <location>
        <begin position="78"/>
        <end position="101"/>
    </location>
</feature>
<proteinExistence type="inferred from homology"/>
<dbReference type="Proteomes" id="UP000824140">
    <property type="component" value="Unassembled WGS sequence"/>
</dbReference>
<feature type="transmembrane region" description="Helical" evidence="8">
    <location>
        <begin position="292"/>
        <end position="311"/>
    </location>
</feature>
<dbReference type="GO" id="GO:0055085">
    <property type="term" value="P:transmembrane transport"/>
    <property type="evidence" value="ECO:0007669"/>
    <property type="project" value="TreeGrafter"/>
</dbReference>
<comment type="subcellular location">
    <subcellularLocation>
        <location evidence="1">Cell membrane</location>
        <topology evidence="1">Multi-pass membrane protein</topology>
    </subcellularLocation>
</comment>
<dbReference type="GO" id="GO:0005886">
    <property type="term" value="C:plasma membrane"/>
    <property type="evidence" value="ECO:0007669"/>
    <property type="project" value="UniProtKB-SubCell"/>
</dbReference>